<dbReference type="AlphaFoldDB" id="A0A1G2KYM1"/>
<name>A0A1G2KYM1_9BACT</name>
<dbReference type="Pfam" id="PF08241">
    <property type="entry name" value="Methyltransf_11"/>
    <property type="match status" value="1"/>
</dbReference>
<organism evidence="3 4">
    <name type="scientific">Candidatus Sungbacteria bacterium RIFCSPLOWO2_01_FULL_47_10</name>
    <dbReference type="NCBI Taxonomy" id="1802276"/>
    <lineage>
        <taxon>Bacteria</taxon>
        <taxon>Candidatus Sungiibacteriota</taxon>
    </lineage>
</organism>
<dbReference type="Gene3D" id="3.40.50.150">
    <property type="entry name" value="Vaccinia Virus protein VP39"/>
    <property type="match status" value="1"/>
</dbReference>
<protein>
    <recommendedName>
        <fullName evidence="2">Methyltransferase type 11 domain-containing protein</fullName>
    </recommendedName>
</protein>
<evidence type="ECO:0000313" key="4">
    <source>
        <dbReference type="Proteomes" id="UP000177982"/>
    </source>
</evidence>
<accession>A0A1G2KYM1</accession>
<dbReference type="InterPro" id="IPR013216">
    <property type="entry name" value="Methyltransf_11"/>
</dbReference>
<dbReference type="Proteomes" id="UP000177982">
    <property type="component" value="Unassembled WGS sequence"/>
</dbReference>
<dbReference type="SUPFAM" id="SSF53335">
    <property type="entry name" value="S-adenosyl-L-methionine-dependent methyltransferases"/>
    <property type="match status" value="1"/>
</dbReference>
<comment type="caution">
    <text evidence="3">The sequence shown here is derived from an EMBL/GenBank/DDBJ whole genome shotgun (WGS) entry which is preliminary data.</text>
</comment>
<feature type="compositionally biased region" description="Basic and acidic residues" evidence="1">
    <location>
        <begin position="1"/>
        <end position="11"/>
    </location>
</feature>
<evidence type="ECO:0000256" key="1">
    <source>
        <dbReference type="SAM" id="MobiDB-lite"/>
    </source>
</evidence>
<dbReference type="GO" id="GO:0008757">
    <property type="term" value="F:S-adenosylmethionine-dependent methyltransferase activity"/>
    <property type="evidence" value="ECO:0007669"/>
    <property type="project" value="InterPro"/>
</dbReference>
<dbReference type="CDD" id="cd02440">
    <property type="entry name" value="AdoMet_MTases"/>
    <property type="match status" value="1"/>
</dbReference>
<proteinExistence type="predicted"/>
<dbReference type="InterPro" id="IPR029063">
    <property type="entry name" value="SAM-dependent_MTases_sf"/>
</dbReference>
<feature type="region of interest" description="Disordered" evidence="1">
    <location>
        <begin position="1"/>
        <end position="21"/>
    </location>
</feature>
<feature type="domain" description="Methyltransferase type 11" evidence="2">
    <location>
        <begin position="54"/>
        <end position="157"/>
    </location>
</feature>
<evidence type="ECO:0000313" key="3">
    <source>
        <dbReference type="EMBL" id="OHA04547.1"/>
    </source>
</evidence>
<reference evidence="3 4" key="1">
    <citation type="journal article" date="2016" name="Nat. Commun.">
        <title>Thousands of microbial genomes shed light on interconnected biogeochemical processes in an aquifer system.</title>
        <authorList>
            <person name="Anantharaman K."/>
            <person name="Brown C.T."/>
            <person name="Hug L.A."/>
            <person name="Sharon I."/>
            <person name="Castelle C.J."/>
            <person name="Probst A.J."/>
            <person name="Thomas B.C."/>
            <person name="Singh A."/>
            <person name="Wilkins M.J."/>
            <person name="Karaoz U."/>
            <person name="Brodie E.L."/>
            <person name="Williams K.H."/>
            <person name="Hubbard S.S."/>
            <person name="Banfield J.F."/>
        </authorList>
    </citation>
    <scope>NUCLEOTIDE SEQUENCE [LARGE SCALE GENOMIC DNA]</scope>
</reference>
<dbReference type="EMBL" id="MHQO01000074">
    <property type="protein sequence ID" value="OHA04547.1"/>
    <property type="molecule type" value="Genomic_DNA"/>
</dbReference>
<sequence>MIEKQEFDKLPKTPVGHGARKKAYEGTTVTGRSFRDYEDMFGFSKKELKGKTVLDIGSSVNERFSQEARESGINVVSLNPDMSYWKARSKMKDFLKLKEPQRSVAGVVQELPFGDESFDIEVSAFAVPYYLLGHEQEYRRAIQEVIRTLKPGGKAYFYPIHASLYKSRSFSKILDDYSEYIDRSFELIEKDMDGADTYRLTITKKIGERVMNE</sequence>
<gene>
    <name evidence="3" type="ORF">A2934_02245</name>
</gene>
<evidence type="ECO:0000259" key="2">
    <source>
        <dbReference type="Pfam" id="PF08241"/>
    </source>
</evidence>